<evidence type="ECO:0000256" key="1">
    <source>
        <dbReference type="ARBA" id="ARBA00022676"/>
    </source>
</evidence>
<dbReference type="InterPro" id="IPR017459">
    <property type="entry name" value="Glycosyl_Trfase_fam3_N_dom"/>
</dbReference>
<evidence type="ECO:0000256" key="2">
    <source>
        <dbReference type="ARBA" id="ARBA00022679"/>
    </source>
</evidence>
<keyword evidence="2" id="KW-0808">Transferase</keyword>
<dbReference type="InterPro" id="IPR000312">
    <property type="entry name" value="Glycosyl_Trfase_fam3"/>
</dbReference>
<dbReference type="STRING" id="1802069.A2970_01640"/>
<proteinExistence type="predicted"/>
<dbReference type="InterPro" id="IPR035902">
    <property type="entry name" value="Nuc_phospho_transferase"/>
</dbReference>
<evidence type="ECO:0000313" key="5">
    <source>
        <dbReference type="Proteomes" id="UP000178857"/>
    </source>
</evidence>
<gene>
    <name evidence="4" type="ORF">A2970_01640</name>
</gene>
<evidence type="ECO:0000313" key="4">
    <source>
        <dbReference type="EMBL" id="OGK52980.1"/>
    </source>
</evidence>
<dbReference type="PANTHER" id="PTHR10515">
    <property type="entry name" value="THYMIDINE PHOSPHORYLASE"/>
    <property type="match status" value="1"/>
</dbReference>
<dbReference type="GO" id="GO:0006206">
    <property type="term" value="P:pyrimidine nucleobase metabolic process"/>
    <property type="evidence" value="ECO:0007669"/>
    <property type="project" value="InterPro"/>
</dbReference>
<dbReference type="EMBL" id="MGAT01000008">
    <property type="protein sequence ID" value="OGK52980.1"/>
    <property type="molecule type" value="Genomic_DNA"/>
</dbReference>
<dbReference type="GO" id="GO:0005829">
    <property type="term" value="C:cytosol"/>
    <property type="evidence" value="ECO:0007669"/>
    <property type="project" value="TreeGrafter"/>
</dbReference>
<dbReference type="InterPro" id="IPR036320">
    <property type="entry name" value="Glycosyl_Trfase_fam3_N_dom_sf"/>
</dbReference>
<organism evidence="4 5">
    <name type="scientific">Candidatus Roizmanbacteria bacterium RIFCSPLOWO2_01_FULL_44_13</name>
    <dbReference type="NCBI Taxonomy" id="1802069"/>
    <lineage>
        <taxon>Bacteria</taxon>
        <taxon>Candidatus Roizmaniibacteriota</taxon>
    </lineage>
</organism>
<dbReference type="Pfam" id="PF07831">
    <property type="entry name" value="PYNP_C"/>
    <property type="match status" value="1"/>
</dbReference>
<dbReference type="SUPFAM" id="SSF54680">
    <property type="entry name" value="Pyrimidine nucleoside phosphorylase C-terminal domain"/>
    <property type="match status" value="1"/>
</dbReference>
<comment type="caution">
    <text evidence="4">The sequence shown here is derived from an EMBL/GenBank/DDBJ whole genome shotgun (WGS) entry which is preliminary data.</text>
</comment>
<reference evidence="4 5" key="1">
    <citation type="journal article" date="2016" name="Nat. Commun.">
        <title>Thousands of microbial genomes shed light on interconnected biogeochemical processes in an aquifer system.</title>
        <authorList>
            <person name="Anantharaman K."/>
            <person name="Brown C.T."/>
            <person name="Hug L.A."/>
            <person name="Sharon I."/>
            <person name="Castelle C.J."/>
            <person name="Probst A.J."/>
            <person name="Thomas B.C."/>
            <person name="Singh A."/>
            <person name="Wilkins M.J."/>
            <person name="Karaoz U."/>
            <person name="Brodie E.L."/>
            <person name="Williams K.H."/>
            <person name="Hubbard S.S."/>
            <person name="Banfield J.F."/>
        </authorList>
    </citation>
    <scope>NUCLEOTIDE SEQUENCE [LARGE SCALE GENOMIC DNA]</scope>
</reference>
<dbReference type="GO" id="GO:0016763">
    <property type="term" value="F:pentosyltransferase activity"/>
    <property type="evidence" value="ECO:0007669"/>
    <property type="project" value="InterPro"/>
</dbReference>
<dbReference type="Gene3D" id="3.90.1170.30">
    <property type="entry name" value="Pyrimidine nucleoside phosphorylase-like, C-terminal domain"/>
    <property type="match status" value="1"/>
</dbReference>
<dbReference type="PANTHER" id="PTHR10515:SF0">
    <property type="entry name" value="THYMIDINE PHOSPHORYLASE"/>
    <property type="match status" value="1"/>
</dbReference>
<dbReference type="Pfam" id="PF00591">
    <property type="entry name" value="Glycos_transf_3"/>
    <property type="match status" value="1"/>
</dbReference>
<dbReference type="Gene3D" id="3.40.1030.10">
    <property type="entry name" value="Nucleoside phosphorylase/phosphoribosyltransferase catalytic domain"/>
    <property type="match status" value="1"/>
</dbReference>
<dbReference type="InterPro" id="IPR013102">
    <property type="entry name" value="PYNP_C"/>
</dbReference>
<dbReference type="InterPro" id="IPR036566">
    <property type="entry name" value="PYNP-like_C_sf"/>
</dbReference>
<dbReference type="Proteomes" id="UP000178857">
    <property type="component" value="Unassembled WGS sequence"/>
</dbReference>
<evidence type="ECO:0000259" key="3">
    <source>
        <dbReference type="SMART" id="SM00941"/>
    </source>
</evidence>
<keyword evidence="1" id="KW-0328">Glycosyltransferase</keyword>
<accession>A0A1F7JBJ1</accession>
<dbReference type="SUPFAM" id="SSF52418">
    <property type="entry name" value="Nucleoside phosphorylase/phosphoribosyltransferase catalytic domain"/>
    <property type="match status" value="1"/>
</dbReference>
<dbReference type="SUPFAM" id="SSF47648">
    <property type="entry name" value="Nucleoside phosphorylase/phosphoribosyltransferase N-terminal domain"/>
    <property type="match status" value="1"/>
</dbReference>
<name>A0A1F7JBJ1_9BACT</name>
<protein>
    <recommendedName>
        <fullName evidence="3">Pyrimidine nucleoside phosphorylase C-terminal domain-containing protein</fullName>
    </recommendedName>
</protein>
<sequence length="426" mass="47260">MNKKPRRRDEQMTAIKAIQKKLLGKKLSYREIYAIMDEIAQERLTDILTTYFVASSFREGYSPQELYFFTRAMVETGNQLKFKGIVADKHSVGGIAGTRTTMIIVPIVAAAGFRIPKISSRAITSPAGTADVMGSIAKVEFTPREIEKIVGKIGGCIAWNGKLGIAPADDIIIRVEEPLGFESFDKIIISVMAKKVATGATHLALDLPYGKTAKIRHFADAEKVAKKFENLARRFKIKTAIDINEMLEPAGRGIGPILEARDVLYVLEQDKDRPLRLEAKAVRLAGMLLNLCYKDSKKKPLTGSGEEEARRLLESGAALKKFREIVGAQDGDSDIASGSLRLSAFKKELISSVSGKIKDINNYNLNTIAKILGSPNDYKAGIYLLKKLDHEVDKNETMMILYSSDKYRLKEAEVTIKNLPIFKIEN</sequence>
<dbReference type="Gene3D" id="1.20.970.50">
    <property type="match status" value="1"/>
</dbReference>
<dbReference type="AlphaFoldDB" id="A0A1F7JBJ1"/>
<feature type="domain" description="Pyrimidine nucleoside phosphorylase C-terminal" evidence="3">
    <location>
        <begin position="356"/>
        <end position="422"/>
    </location>
</feature>
<dbReference type="GO" id="GO:0004645">
    <property type="term" value="F:1,4-alpha-oligoglucan phosphorylase activity"/>
    <property type="evidence" value="ECO:0007669"/>
    <property type="project" value="InterPro"/>
</dbReference>
<dbReference type="NCBIfam" id="NF003338">
    <property type="entry name" value="PRK04350.1"/>
    <property type="match status" value="1"/>
</dbReference>
<dbReference type="Pfam" id="PF02885">
    <property type="entry name" value="Glycos_trans_3N"/>
    <property type="match status" value="1"/>
</dbReference>
<dbReference type="SMART" id="SM00941">
    <property type="entry name" value="PYNP_C"/>
    <property type="match status" value="1"/>
</dbReference>
<dbReference type="InterPro" id="IPR000053">
    <property type="entry name" value="Thymidine/pyrmidine_PPase"/>
</dbReference>
<dbReference type="GO" id="GO:0006213">
    <property type="term" value="P:pyrimidine nucleoside metabolic process"/>
    <property type="evidence" value="ECO:0007669"/>
    <property type="project" value="InterPro"/>
</dbReference>